<dbReference type="Pfam" id="PF20684">
    <property type="entry name" value="Fung_rhodopsin"/>
    <property type="match status" value="1"/>
</dbReference>
<evidence type="ECO:0000256" key="6">
    <source>
        <dbReference type="SAM" id="Phobius"/>
    </source>
</evidence>
<sequence>MNGLAPSTESRSHQMLLPRSYTSHAGVVVNTVNFAEAAVTVVLILLRLHGASIKVCRLRWDFVFVVLGTLFAIATVGLGHMGYRSGLGTHLVDLTYMQLFASLKWLWFSIFVGIAGTCIAKLAIVALLYQMTTFLQTQRKIFLVCVGVVNSCATLIQMMLAVFQCEPVPYLWNRYGNGSCPRLQTSLTYSYVQSGIASFTDLTLALYPITIVWNMNASLRTKIGFCGLMAGGLICAVAPIERSFSAKSLNNSPDPTWDVMTFQTWAGTELWLILIIASIPPLRPLFLHWFQRRQNPGANVNPEIGTISAPIKRRSEKDDETLLTATVV</sequence>
<evidence type="ECO:0000259" key="7">
    <source>
        <dbReference type="Pfam" id="PF20684"/>
    </source>
</evidence>
<evidence type="ECO:0000313" key="9">
    <source>
        <dbReference type="Proteomes" id="UP000799439"/>
    </source>
</evidence>
<comment type="similarity">
    <text evidence="5">Belongs to the SAT4 family.</text>
</comment>
<dbReference type="PANTHER" id="PTHR33048:SF165">
    <property type="entry name" value="INTEGRAL MEMBRANE PROTEIN"/>
    <property type="match status" value="1"/>
</dbReference>
<feature type="transmembrane region" description="Helical" evidence="6">
    <location>
        <begin position="223"/>
        <end position="240"/>
    </location>
</feature>
<dbReference type="InterPro" id="IPR052337">
    <property type="entry name" value="SAT4-like"/>
</dbReference>
<dbReference type="Proteomes" id="UP000799439">
    <property type="component" value="Unassembled WGS sequence"/>
</dbReference>
<evidence type="ECO:0000256" key="5">
    <source>
        <dbReference type="ARBA" id="ARBA00038359"/>
    </source>
</evidence>
<name>A0A9P4J7Z8_9PEZI</name>
<feature type="transmembrane region" description="Helical" evidence="6">
    <location>
        <begin position="260"/>
        <end position="282"/>
    </location>
</feature>
<dbReference type="InterPro" id="IPR049326">
    <property type="entry name" value="Rhodopsin_dom_fungi"/>
</dbReference>
<feature type="transmembrane region" description="Helical" evidence="6">
    <location>
        <begin position="105"/>
        <end position="129"/>
    </location>
</feature>
<protein>
    <recommendedName>
        <fullName evidence="7">Rhodopsin domain-containing protein</fullName>
    </recommendedName>
</protein>
<feature type="transmembrane region" description="Helical" evidence="6">
    <location>
        <begin position="60"/>
        <end position="83"/>
    </location>
</feature>
<organism evidence="8 9">
    <name type="scientific">Myriangium duriaei CBS 260.36</name>
    <dbReference type="NCBI Taxonomy" id="1168546"/>
    <lineage>
        <taxon>Eukaryota</taxon>
        <taxon>Fungi</taxon>
        <taxon>Dikarya</taxon>
        <taxon>Ascomycota</taxon>
        <taxon>Pezizomycotina</taxon>
        <taxon>Dothideomycetes</taxon>
        <taxon>Dothideomycetidae</taxon>
        <taxon>Myriangiales</taxon>
        <taxon>Myriangiaceae</taxon>
        <taxon>Myriangium</taxon>
    </lineage>
</organism>
<feature type="domain" description="Rhodopsin" evidence="7">
    <location>
        <begin position="53"/>
        <end position="286"/>
    </location>
</feature>
<feature type="transmembrane region" description="Helical" evidence="6">
    <location>
        <begin position="141"/>
        <end position="163"/>
    </location>
</feature>
<gene>
    <name evidence="8" type="ORF">K461DRAFT_309230</name>
</gene>
<dbReference type="GO" id="GO:0016020">
    <property type="term" value="C:membrane"/>
    <property type="evidence" value="ECO:0007669"/>
    <property type="project" value="UniProtKB-SubCell"/>
</dbReference>
<keyword evidence="9" id="KW-1185">Reference proteome</keyword>
<comment type="caution">
    <text evidence="8">The sequence shown here is derived from an EMBL/GenBank/DDBJ whole genome shotgun (WGS) entry which is preliminary data.</text>
</comment>
<evidence type="ECO:0000256" key="2">
    <source>
        <dbReference type="ARBA" id="ARBA00022692"/>
    </source>
</evidence>
<evidence type="ECO:0000256" key="4">
    <source>
        <dbReference type="ARBA" id="ARBA00023136"/>
    </source>
</evidence>
<feature type="transmembrane region" description="Helical" evidence="6">
    <location>
        <begin position="191"/>
        <end position="211"/>
    </location>
</feature>
<keyword evidence="2 6" id="KW-0812">Transmembrane</keyword>
<feature type="transmembrane region" description="Helical" evidence="6">
    <location>
        <begin position="25"/>
        <end position="48"/>
    </location>
</feature>
<proteinExistence type="inferred from homology"/>
<accession>A0A9P4J7Z8</accession>
<dbReference type="PANTHER" id="PTHR33048">
    <property type="entry name" value="PTH11-LIKE INTEGRAL MEMBRANE PROTEIN (AFU_ORTHOLOGUE AFUA_5G11245)"/>
    <property type="match status" value="1"/>
</dbReference>
<reference evidence="8" key="1">
    <citation type="journal article" date="2020" name="Stud. Mycol.">
        <title>101 Dothideomycetes genomes: a test case for predicting lifestyles and emergence of pathogens.</title>
        <authorList>
            <person name="Haridas S."/>
            <person name="Albert R."/>
            <person name="Binder M."/>
            <person name="Bloem J."/>
            <person name="Labutti K."/>
            <person name="Salamov A."/>
            <person name="Andreopoulos B."/>
            <person name="Baker S."/>
            <person name="Barry K."/>
            <person name="Bills G."/>
            <person name="Bluhm B."/>
            <person name="Cannon C."/>
            <person name="Castanera R."/>
            <person name="Culley D."/>
            <person name="Daum C."/>
            <person name="Ezra D."/>
            <person name="Gonzalez J."/>
            <person name="Henrissat B."/>
            <person name="Kuo A."/>
            <person name="Liang C."/>
            <person name="Lipzen A."/>
            <person name="Lutzoni F."/>
            <person name="Magnuson J."/>
            <person name="Mondo S."/>
            <person name="Nolan M."/>
            <person name="Ohm R."/>
            <person name="Pangilinan J."/>
            <person name="Park H.-J."/>
            <person name="Ramirez L."/>
            <person name="Alfaro M."/>
            <person name="Sun H."/>
            <person name="Tritt A."/>
            <person name="Yoshinaga Y."/>
            <person name="Zwiers L.-H."/>
            <person name="Turgeon B."/>
            <person name="Goodwin S."/>
            <person name="Spatafora J."/>
            <person name="Crous P."/>
            <person name="Grigoriev I."/>
        </authorList>
    </citation>
    <scope>NUCLEOTIDE SEQUENCE</scope>
    <source>
        <strain evidence="8">CBS 260.36</strain>
    </source>
</reference>
<dbReference type="OrthoDB" id="4525788at2759"/>
<evidence type="ECO:0000256" key="3">
    <source>
        <dbReference type="ARBA" id="ARBA00022989"/>
    </source>
</evidence>
<dbReference type="AlphaFoldDB" id="A0A9P4J7Z8"/>
<keyword evidence="3 6" id="KW-1133">Transmembrane helix</keyword>
<evidence type="ECO:0000256" key="1">
    <source>
        <dbReference type="ARBA" id="ARBA00004141"/>
    </source>
</evidence>
<comment type="subcellular location">
    <subcellularLocation>
        <location evidence="1">Membrane</location>
        <topology evidence="1">Multi-pass membrane protein</topology>
    </subcellularLocation>
</comment>
<keyword evidence="4 6" id="KW-0472">Membrane</keyword>
<evidence type="ECO:0000313" key="8">
    <source>
        <dbReference type="EMBL" id="KAF2157042.1"/>
    </source>
</evidence>
<dbReference type="EMBL" id="ML996081">
    <property type="protein sequence ID" value="KAF2157042.1"/>
    <property type="molecule type" value="Genomic_DNA"/>
</dbReference>